<dbReference type="Gene3D" id="3.30.420.10">
    <property type="entry name" value="Ribonuclease H-like superfamily/Ribonuclease H"/>
    <property type="match status" value="1"/>
</dbReference>
<gene>
    <name evidence="2" type="ORF">CXB51_025134</name>
</gene>
<proteinExistence type="predicted"/>
<dbReference type="InterPro" id="IPR041588">
    <property type="entry name" value="Integrase_H2C2"/>
</dbReference>
<dbReference type="Pfam" id="PF17921">
    <property type="entry name" value="Integrase_H2C2"/>
    <property type="match status" value="1"/>
</dbReference>
<dbReference type="AlphaFoldDB" id="A0A8J5Z1V9"/>
<protein>
    <recommendedName>
        <fullName evidence="1">Integrase zinc-binding domain-containing protein</fullName>
    </recommendedName>
</protein>
<dbReference type="Proteomes" id="UP000701853">
    <property type="component" value="Chromosome 10"/>
</dbReference>
<reference evidence="2 3" key="1">
    <citation type="journal article" date="2021" name="bioRxiv">
        <title>The Gossypium anomalum genome as a resource for cotton improvement and evolutionary analysis of hybrid incompatibility.</title>
        <authorList>
            <person name="Grover C.E."/>
            <person name="Yuan D."/>
            <person name="Arick M.A."/>
            <person name="Miller E.R."/>
            <person name="Hu G."/>
            <person name="Peterson D.G."/>
            <person name="Wendel J.F."/>
            <person name="Udall J.A."/>
        </authorList>
    </citation>
    <scope>NUCLEOTIDE SEQUENCE [LARGE SCALE GENOMIC DNA]</scope>
    <source>
        <strain evidence="2">JFW-Udall</strain>
        <tissue evidence="2">Leaf</tissue>
    </source>
</reference>
<accession>A0A8J5Z1V9</accession>
<evidence type="ECO:0000313" key="3">
    <source>
        <dbReference type="Proteomes" id="UP000701853"/>
    </source>
</evidence>
<evidence type="ECO:0000313" key="2">
    <source>
        <dbReference type="EMBL" id="KAG8480064.1"/>
    </source>
</evidence>
<feature type="domain" description="Integrase zinc-binding" evidence="1">
    <location>
        <begin position="36"/>
        <end position="91"/>
    </location>
</feature>
<dbReference type="Gene3D" id="1.10.340.70">
    <property type="match status" value="1"/>
</dbReference>
<dbReference type="PANTHER" id="PTHR48475">
    <property type="entry name" value="RIBONUCLEASE H"/>
    <property type="match status" value="1"/>
</dbReference>
<sequence>MRTTKEHQKNGKGFVLDGDILYKKGKDQMLLRCVDDVEARKILEEVHEGICGTHANGFNMARKIMRLGYYWLTMESDCINFARKCHKCKSTAIKFMCPPSPLHVMTSPWPLLCGAWWTFRANLSKGIKRTSIHLCGHRLLHKMDRSRFVCQCKDCSLQVFEKEIICRYGLPERIISDNATNLNNKMMKEVCEQFQIKHHNSSPLSPKDERGC</sequence>
<dbReference type="InterPro" id="IPR036397">
    <property type="entry name" value="RNaseH_sf"/>
</dbReference>
<dbReference type="SUPFAM" id="SSF53098">
    <property type="entry name" value="Ribonuclease H-like"/>
    <property type="match status" value="1"/>
</dbReference>
<comment type="caution">
    <text evidence="2">The sequence shown here is derived from an EMBL/GenBank/DDBJ whole genome shotgun (WGS) entry which is preliminary data.</text>
</comment>
<organism evidence="2 3">
    <name type="scientific">Gossypium anomalum</name>
    <dbReference type="NCBI Taxonomy" id="47600"/>
    <lineage>
        <taxon>Eukaryota</taxon>
        <taxon>Viridiplantae</taxon>
        <taxon>Streptophyta</taxon>
        <taxon>Embryophyta</taxon>
        <taxon>Tracheophyta</taxon>
        <taxon>Spermatophyta</taxon>
        <taxon>Magnoliopsida</taxon>
        <taxon>eudicotyledons</taxon>
        <taxon>Gunneridae</taxon>
        <taxon>Pentapetalae</taxon>
        <taxon>rosids</taxon>
        <taxon>malvids</taxon>
        <taxon>Malvales</taxon>
        <taxon>Malvaceae</taxon>
        <taxon>Malvoideae</taxon>
        <taxon>Gossypium</taxon>
    </lineage>
</organism>
<name>A0A8J5Z1V9_9ROSI</name>
<dbReference type="OrthoDB" id="10053647at2759"/>
<dbReference type="PANTHER" id="PTHR48475:SF1">
    <property type="entry name" value="RNASE H TYPE-1 DOMAIN-CONTAINING PROTEIN"/>
    <property type="match status" value="1"/>
</dbReference>
<dbReference type="EMBL" id="JAHUZN010000010">
    <property type="protein sequence ID" value="KAG8480064.1"/>
    <property type="molecule type" value="Genomic_DNA"/>
</dbReference>
<dbReference type="InterPro" id="IPR012337">
    <property type="entry name" value="RNaseH-like_sf"/>
</dbReference>
<evidence type="ECO:0000259" key="1">
    <source>
        <dbReference type="Pfam" id="PF17921"/>
    </source>
</evidence>
<keyword evidence="3" id="KW-1185">Reference proteome</keyword>
<dbReference type="GO" id="GO:0003676">
    <property type="term" value="F:nucleic acid binding"/>
    <property type="evidence" value="ECO:0007669"/>
    <property type="project" value="InterPro"/>
</dbReference>